<gene>
    <name evidence="5" type="ORF">PANT_24d00015</name>
</gene>
<dbReference type="GO" id="GO:0005739">
    <property type="term" value="C:mitochondrion"/>
    <property type="evidence" value="ECO:0007669"/>
    <property type="project" value="UniProtKB-SubCell"/>
</dbReference>
<sequence>MLRTLVRRAHVHKPGFRFPDRKAPKESHTPHPHPEAPASVVSSFDHFQKVFSSGPHFHPEKLQSAPASSSSGAQQGVNMDGREAAEDIHLLPERFWKTPALAFSPEEMDAVMVSPHASSLIDRTQS</sequence>
<evidence type="ECO:0000256" key="3">
    <source>
        <dbReference type="ARBA" id="ARBA00043970"/>
    </source>
</evidence>
<accession>M9LSP4</accession>
<evidence type="ECO:0000256" key="4">
    <source>
        <dbReference type="SAM" id="MobiDB-lite"/>
    </source>
</evidence>
<name>M9LSP4_PSEA3</name>
<evidence type="ECO:0000256" key="2">
    <source>
        <dbReference type="ARBA" id="ARBA00023128"/>
    </source>
</evidence>
<dbReference type="EMBL" id="DF196790">
    <property type="protein sequence ID" value="GAC77041.1"/>
    <property type="molecule type" value="Genomic_DNA"/>
</dbReference>
<protein>
    <submittedName>
        <fullName evidence="5">Uncharacterized Fe-S protein</fullName>
    </submittedName>
</protein>
<evidence type="ECO:0000256" key="1">
    <source>
        <dbReference type="ARBA" id="ARBA00004173"/>
    </source>
</evidence>
<comment type="subcellular location">
    <subcellularLocation>
        <location evidence="1">Mitochondrion</location>
    </subcellularLocation>
</comment>
<feature type="compositionally biased region" description="Low complexity" evidence="4">
    <location>
        <begin position="63"/>
        <end position="76"/>
    </location>
</feature>
<evidence type="ECO:0000313" key="6">
    <source>
        <dbReference type="Proteomes" id="UP000011976"/>
    </source>
</evidence>
<dbReference type="GO" id="GO:0006103">
    <property type="term" value="P:2-oxoglutarate metabolic process"/>
    <property type="evidence" value="ECO:0007669"/>
    <property type="project" value="InterPro"/>
</dbReference>
<organism evidence="5 6">
    <name type="scientific">Pseudozyma antarctica (strain T-34)</name>
    <name type="common">Yeast</name>
    <name type="synonym">Candida antarctica</name>
    <dbReference type="NCBI Taxonomy" id="1151754"/>
    <lineage>
        <taxon>Eukaryota</taxon>
        <taxon>Fungi</taxon>
        <taxon>Dikarya</taxon>
        <taxon>Basidiomycota</taxon>
        <taxon>Ustilaginomycotina</taxon>
        <taxon>Ustilaginomycetes</taxon>
        <taxon>Ustilaginales</taxon>
        <taxon>Ustilaginaceae</taxon>
        <taxon>Moesziomyces</taxon>
    </lineage>
</organism>
<feature type="compositionally biased region" description="Basic and acidic residues" evidence="4">
    <location>
        <begin position="18"/>
        <end position="34"/>
    </location>
</feature>
<proteinExistence type="inferred from homology"/>
<comment type="similarity">
    <text evidence="3">Belongs to the alpha-ketoglutarate dehydrogenase component 4 family.</text>
</comment>
<dbReference type="InterPro" id="IPR020373">
    <property type="entry name" value="Kgd4/YMR-31"/>
</dbReference>
<reference evidence="6" key="1">
    <citation type="journal article" date="2013" name="Genome Announc.">
        <title>Genome sequence of the basidiomycetous yeast Pseudozyma antarctica T-34, a producer of the glycolipid biosurfactants mannosylerythritol lipids.</title>
        <authorList>
            <person name="Morita T."/>
            <person name="Koike H."/>
            <person name="Koyama Y."/>
            <person name="Hagiwara H."/>
            <person name="Ito E."/>
            <person name="Fukuoka T."/>
            <person name="Imura T."/>
            <person name="Machida M."/>
            <person name="Kitamoto D."/>
        </authorList>
    </citation>
    <scope>NUCLEOTIDE SEQUENCE [LARGE SCALE GENOMIC DNA]</scope>
    <source>
        <strain evidence="6">T-34</strain>
    </source>
</reference>
<dbReference type="AlphaFoldDB" id="M9LSP4"/>
<keyword evidence="2" id="KW-0496">Mitochondrion</keyword>
<dbReference type="Pfam" id="PF10937">
    <property type="entry name" value="Kgd4-YMR31"/>
    <property type="match status" value="1"/>
</dbReference>
<feature type="region of interest" description="Disordered" evidence="4">
    <location>
        <begin position="13"/>
        <end position="40"/>
    </location>
</feature>
<evidence type="ECO:0000313" key="5">
    <source>
        <dbReference type="EMBL" id="GAC77041.1"/>
    </source>
</evidence>
<feature type="region of interest" description="Disordered" evidence="4">
    <location>
        <begin position="52"/>
        <end position="84"/>
    </location>
</feature>
<dbReference type="Proteomes" id="UP000011976">
    <property type="component" value="Unassembled WGS sequence"/>
</dbReference>
<dbReference type="OrthoDB" id="2116030at2759"/>